<keyword evidence="1 2" id="KW-0238">DNA-binding</keyword>
<dbReference type="InterPro" id="IPR012340">
    <property type="entry name" value="NA-bd_OB-fold"/>
</dbReference>
<feature type="region of interest" description="Disordered" evidence="4">
    <location>
        <begin position="116"/>
        <end position="141"/>
    </location>
</feature>
<dbReference type="PANTHER" id="PTHR10302">
    <property type="entry name" value="SINGLE-STRANDED DNA-BINDING PROTEIN"/>
    <property type="match status" value="1"/>
</dbReference>
<comment type="subunit">
    <text evidence="2">Homotetramer.</text>
</comment>
<evidence type="ECO:0000313" key="5">
    <source>
        <dbReference type="EMBL" id="HIY94410.1"/>
    </source>
</evidence>
<dbReference type="AlphaFoldDB" id="A0A9D2CPV1"/>
<dbReference type="SUPFAM" id="SSF50249">
    <property type="entry name" value="Nucleic acid-binding proteins"/>
    <property type="match status" value="1"/>
</dbReference>
<dbReference type="GO" id="GO:0006260">
    <property type="term" value="P:DNA replication"/>
    <property type="evidence" value="ECO:0007669"/>
    <property type="project" value="InterPro"/>
</dbReference>
<evidence type="ECO:0000256" key="2">
    <source>
        <dbReference type="HAMAP-Rule" id="MF_00984"/>
    </source>
</evidence>
<evidence type="ECO:0000256" key="3">
    <source>
        <dbReference type="RuleBase" id="RU000524"/>
    </source>
</evidence>
<dbReference type="EMBL" id="DXCN01000019">
    <property type="protein sequence ID" value="HIY94410.1"/>
    <property type="molecule type" value="Genomic_DNA"/>
</dbReference>
<evidence type="ECO:0000256" key="4">
    <source>
        <dbReference type="SAM" id="MobiDB-lite"/>
    </source>
</evidence>
<sequence>MAGDTVITVIGNLTGDPELRFTPNGAAVANFTIASTPRNFDRASGEWKEGETLFLRASVWREAAENVAETLKKGMRVIAQGRLKSRSYETKEGERRTSMELEIEEIGPSLRFASANVSRNQRSSGNFGGDQGFGGGYGNQQGNGFNAGGQGGYSGGAGYGNQGGYGGNTGGAQQGNFNAAPAAPAAVPQAAPAAVPQAAPAQQAPAADPWGQQSGGNYDWGSGADDEPPF</sequence>
<dbReference type="PANTHER" id="PTHR10302:SF27">
    <property type="entry name" value="SINGLE-STRANDED DNA-BINDING PROTEIN"/>
    <property type="match status" value="1"/>
</dbReference>
<organism evidence="5 6">
    <name type="scientific">Candidatus Rothia avicola</name>
    <dbReference type="NCBI Taxonomy" id="2840478"/>
    <lineage>
        <taxon>Bacteria</taxon>
        <taxon>Bacillati</taxon>
        <taxon>Actinomycetota</taxon>
        <taxon>Actinomycetes</taxon>
        <taxon>Micrococcales</taxon>
        <taxon>Micrococcaceae</taxon>
        <taxon>Rothia</taxon>
    </lineage>
</organism>
<evidence type="ECO:0000256" key="1">
    <source>
        <dbReference type="ARBA" id="ARBA00023125"/>
    </source>
</evidence>
<dbReference type="HAMAP" id="MF_00984">
    <property type="entry name" value="SSB"/>
    <property type="match status" value="1"/>
</dbReference>
<protein>
    <recommendedName>
        <fullName evidence="2 3">Single-stranded DNA-binding protein</fullName>
        <shortName evidence="2">SSB</shortName>
    </recommendedName>
</protein>
<feature type="compositionally biased region" description="Gly residues" evidence="4">
    <location>
        <begin position="126"/>
        <end position="141"/>
    </location>
</feature>
<accession>A0A9D2CPV1</accession>
<dbReference type="Gene3D" id="2.40.50.140">
    <property type="entry name" value="Nucleic acid-binding proteins"/>
    <property type="match status" value="1"/>
</dbReference>
<dbReference type="Pfam" id="PF00436">
    <property type="entry name" value="SSB"/>
    <property type="match status" value="1"/>
</dbReference>
<dbReference type="InterPro" id="IPR011344">
    <property type="entry name" value="ssDNA-bd"/>
</dbReference>
<proteinExistence type="inferred from homology"/>
<comment type="caution">
    <text evidence="2">Lacks conserved residue(s) required for the propagation of feature annotation.</text>
</comment>
<dbReference type="GO" id="GO:0009295">
    <property type="term" value="C:nucleoid"/>
    <property type="evidence" value="ECO:0007669"/>
    <property type="project" value="TreeGrafter"/>
</dbReference>
<dbReference type="CDD" id="cd04496">
    <property type="entry name" value="SSB_OBF"/>
    <property type="match status" value="1"/>
</dbReference>
<feature type="region of interest" description="Disordered" evidence="4">
    <location>
        <begin position="167"/>
        <end position="230"/>
    </location>
</feature>
<dbReference type="PROSITE" id="PS50935">
    <property type="entry name" value="SSB"/>
    <property type="match status" value="1"/>
</dbReference>
<dbReference type="InterPro" id="IPR000424">
    <property type="entry name" value="Primosome_PriB/ssb"/>
</dbReference>
<dbReference type="NCBIfam" id="NF005851">
    <property type="entry name" value="PRK07772.1"/>
    <property type="match status" value="1"/>
</dbReference>
<feature type="compositionally biased region" description="Low complexity" evidence="4">
    <location>
        <begin position="174"/>
        <end position="212"/>
    </location>
</feature>
<dbReference type="GO" id="GO:0003697">
    <property type="term" value="F:single-stranded DNA binding"/>
    <property type="evidence" value="ECO:0007669"/>
    <property type="project" value="UniProtKB-UniRule"/>
</dbReference>
<reference evidence="5" key="1">
    <citation type="journal article" date="2021" name="PeerJ">
        <title>Extensive microbial diversity within the chicken gut microbiome revealed by metagenomics and culture.</title>
        <authorList>
            <person name="Gilroy R."/>
            <person name="Ravi A."/>
            <person name="Getino M."/>
            <person name="Pursley I."/>
            <person name="Horton D.L."/>
            <person name="Alikhan N.F."/>
            <person name="Baker D."/>
            <person name="Gharbi K."/>
            <person name="Hall N."/>
            <person name="Watson M."/>
            <person name="Adriaenssens E.M."/>
            <person name="Foster-Nyarko E."/>
            <person name="Jarju S."/>
            <person name="Secka A."/>
            <person name="Antonio M."/>
            <person name="Oren A."/>
            <person name="Chaudhuri R.R."/>
            <person name="La Ragione R."/>
            <person name="Hildebrand F."/>
            <person name="Pallen M.J."/>
        </authorList>
    </citation>
    <scope>NUCLEOTIDE SEQUENCE</scope>
    <source>
        <strain evidence="5">ChiHjej12B11-9195</strain>
    </source>
</reference>
<gene>
    <name evidence="5" type="ORF">H9821_01920</name>
</gene>
<dbReference type="NCBIfam" id="TIGR00621">
    <property type="entry name" value="ssb"/>
    <property type="match status" value="1"/>
</dbReference>
<reference evidence="5" key="2">
    <citation type="submission" date="2021-04" db="EMBL/GenBank/DDBJ databases">
        <authorList>
            <person name="Gilroy R."/>
        </authorList>
    </citation>
    <scope>NUCLEOTIDE SEQUENCE</scope>
    <source>
        <strain evidence="5">ChiHjej12B11-9195</strain>
    </source>
</reference>
<name>A0A9D2CPV1_9MICC</name>
<evidence type="ECO:0000313" key="6">
    <source>
        <dbReference type="Proteomes" id="UP000824134"/>
    </source>
</evidence>
<dbReference type="Proteomes" id="UP000824134">
    <property type="component" value="Unassembled WGS sequence"/>
</dbReference>
<comment type="caution">
    <text evidence="5">The sequence shown here is derived from an EMBL/GenBank/DDBJ whole genome shotgun (WGS) entry which is preliminary data.</text>
</comment>